<keyword evidence="4" id="KW-0175">Coiled coil</keyword>
<dbReference type="InterPro" id="IPR000551">
    <property type="entry name" value="MerR-type_HTH_dom"/>
</dbReference>
<dbReference type="EMBL" id="JAOSHN010000005">
    <property type="protein sequence ID" value="MCU7379292.1"/>
    <property type="molecule type" value="Genomic_DNA"/>
</dbReference>
<dbReference type="Pfam" id="PF00376">
    <property type="entry name" value="MerR"/>
    <property type="match status" value="1"/>
</dbReference>
<reference evidence="6" key="1">
    <citation type="submission" date="2022-09" db="EMBL/GenBank/DDBJ databases">
        <title>Culturomic study of gut microbiota in children with autism spectrum disorder.</title>
        <authorList>
            <person name="Efimov B.A."/>
            <person name="Chaplin A.V."/>
            <person name="Sokolova S.R."/>
            <person name="Pikina A.P."/>
            <person name="Korzhanova M."/>
            <person name="Belova V."/>
            <person name="Korostin D."/>
        </authorList>
    </citation>
    <scope>NUCLEOTIDE SEQUENCE</scope>
    <source>
        <strain evidence="6">ASD5510</strain>
    </source>
</reference>
<proteinExistence type="predicted"/>
<evidence type="ECO:0000256" key="2">
    <source>
        <dbReference type="ARBA" id="ARBA00023125"/>
    </source>
</evidence>
<dbReference type="PROSITE" id="PS50937">
    <property type="entry name" value="HTH_MERR_2"/>
    <property type="match status" value="2"/>
</dbReference>
<gene>
    <name evidence="6" type="ORF">OBO34_13140</name>
</gene>
<keyword evidence="2" id="KW-0238">DNA-binding</keyword>
<feature type="coiled-coil region" evidence="4">
    <location>
        <begin position="82"/>
        <end position="113"/>
    </location>
</feature>
<evidence type="ECO:0000313" key="6">
    <source>
        <dbReference type="EMBL" id="MCU7379292.1"/>
    </source>
</evidence>
<dbReference type="RefSeq" id="WP_253020371.1">
    <property type="nucleotide sequence ID" value="NZ_JAJAGH010000018.1"/>
</dbReference>
<dbReference type="InterPro" id="IPR009061">
    <property type="entry name" value="DNA-bd_dom_put_sf"/>
</dbReference>
<dbReference type="PANTHER" id="PTHR30204">
    <property type="entry name" value="REDOX-CYCLING DRUG-SENSING TRANSCRIPTIONAL ACTIVATOR SOXR"/>
    <property type="match status" value="1"/>
</dbReference>
<dbReference type="SUPFAM" id="SSF46955">
    <property type="entry name" value="Putative DNA-binding domain"/>
    <property type="match status" value="2"/>
</dbReference>
<evidence type="ECO:0000259" key="5">
    <source>
        <dbReference type="PROSITE" id="PS50937"/>
    </source>
</evidence>
<evidence type="ECO:0000256" key="1">
    <source>
        <dbReference type="ARBA" id="ARBA00023015"/>
    </source>
</evidence>
<evidence type="ECO:0000313" key="7">
    <source>
        <dbReference type="Proteomes" id="UP001065549"/>
    </source>
</evidence>
<evidence type="ECO:0000256" key="3">
    <source>
        <dbReference type="ARBA" id="ARBA00023163"/>
    </source>
</evidence>
<sequence length="263" mass="29912">MNTFRTNEVAKMIGIHVNTVRLYEECGLIPKPERQENGYRIFTDLHIEQFRLARKVLQTEILQNGLRKLAVCIVKTSAAGDYDKAEDLIGQYVERVNAEEEKANEAIKIARKILSGIEGNCEIEDKTYSRKEAADFLEVSIDTLRNWELNGLFTIKRRQNGYRVYTEADLQGLMIIRSLRCANYSLAAILRMLRALSSDPKANILEIIDTPELDDDIITACDRLLTSLKEAKDNALFAAQQIKKLKRMTSNKPTLTHQSDGTC</sequence>
<dbReference type="GO" id="GO:0003677">
    <property type="term" value="F:DNA binding"/>
    <property type="evidence" value="ECO:0007669"/>
    <property type="project" value="UniProtKB-KW"/>
</dbReference>
<protein>
    <submittedName>
        <fullName evidence="6">MerR family transcriptional regulator</fullName>
    </submittedName>
</protein>
<dbReference type="SMART" id="SM00422">
    <property type="entry name" value="HTH_MERR"/>
    <property type="match status" value="2"/>
</dbReference>
<keyword evidence="3" id="KW-0804">Transcription</keyword>
<keyword evidence="7" id="KW-1185">Reference proteome</keyword>
<dbReference type="Proteomes" id="UP001065549">
    <property type="component" value="Unassembled WGS sequence"/>
</dbReference>
<evidence type="ECO:0000256" key="4">
    <source>
        <dbReference type="SAM" id="Coils"/>
    </source>
</evidence>
<feature type="domain" description="HTH merR-type" evidence="5">
    <location>
        <begin position="127"/>
        <end position="195"/>
    </location>
</feature>
<dbReference type="AlphaFoldDB" id="A0A9J6QUF7"/>
<feature type="domain" description="HTH merR-type" evidence="5">
    <location>
        <begin position="3"/>
        <end position="72"/>
    </location>
</feature>
<dbReference type="PANTHER" id="PTHR30204:SF94">
    <property type="entry name" value="HEAVY METAL-DEPENDENT TRANSCRIPTIONAL REGULATOR HI_0293-RELATED"/>
    <property type="match status" value="1"/>
</dbReference>
<organism evidence="6 7">
    <name type="scientific">Hominibacterium faecale</name>
    <dbReference type="NCBI Taxonomy" id="2839743"/>
    <lineage>
        <taxon>Bacteria</taxon>
        <taxon>Bacillati</taxon>
        <taxon>Bacillota</taxon>
        <taxon>Clostridia</taxon>
        <taxon>Peptostreptococcales</taxon>
        <taxon>Anaerovoracaceae</taxon>
        <taxon>Hominibacterium</taxon>
    </lineage>
</organism>
<dbReference type="GO" id="GO:0003700">
    <property type="term" value="F:DNA-binding transcription factor activity"/>
    <property type="evidence" value="ECO:0007669"/>
    <property type="project" value="InterPro"/>
</dbReference>
<accession>A0A9J6QUF7</accession>
<keyword evidence="1" id="KW-0805">Transcription regulation</keyword>
<name>A0A9J6QUF7_9FIRM</name>
<dbReference type="InterPro" id="IPR047057">
    <property type="entry name" value="MerR_fam"/>
</dbReference>
<dbReference type="Pfam" id="PF13411">
    <property type="entry name" value="MerR_1"/>
    <property type="match status" value="1"/>
</dbReference>
<dbReference type="CDD" id="cd00592">
    <property type="entry name" value="HTH_MerR-like"/>
    <property type="match status" value="1"/>
</dbReference>
<dbReference type="Gene3D" id="1.10.1660.10">
    <property type="match status" value="2"/>
</dbReference>
<comment type="caution">
    <text evidence="6">The sequence shown here is derived from an EMBL/GenBank/DDBJ whole genome shotgun (WGS) entry which is preliminary data.</text>
</comment>